<dbReference type="InterPro" id="IPR040765">
    <property type="entry name" value="Tudor_1_RapA"/>
</dbReference>
<evidence type="ECO:0000256" key="2">
    <source>
        <dbReference type="ARBA" id="ARBA00022801"/>
    </source>
</evidence>
<dbReference type="InterPro" id="IPR057342">
    <property type="entry name" value="DEXDc_RapA"/>
</dbReference>
<evidence type="ECO:0000256" key="8">
    <source>
        <dbReference type="ARBA" id="ARBA00023163"/>
    </source>
</evidence>
<dbReference type="Pfam" id="PF18339">
    <property type="entry name" value="Tudor_1_RapA"/>
    <property type="match status" value="1"/>
</dbReference>
<dbReference type="SMART" id="SM00487">
    <property type="entry name" value="DEXDc"/>
    <property type="match status" value="1"/>
</dbReference>
<feature type="short sequence motif" description="DEAH box" evidence="9">
    <location>
        <begin position="283"/>
        <end position="286"/>
    </location>
</feature>
<evidence type="ECO:0000256" key="3">
    <source>
        <dbReference type="ARBA" id="ARBA00022806"/>
    </source>
</evidence>
<evidence type="ECO:0000259" key="10">
    <source>
        <dbReference type="PROSITE" id="PS51192"/>
    </source>
</evidence>
<protein>
    <recommendedName>
        <fullName evidence="9">RNA polymerase-associated protein RapA</fullName>
        <ecNumber evidence="9">3.6.4.-</ecNumber>
    </recommendedName>
    <alternativeName>
        <fullName evidence="9">ATP-dependent helicase HepA</fullName>
    </alternativeName>
</protein>
<keyword evidence="4 9" id="KW-0067">ATP-binding</keyword>
<dbReference type="PANTHER" id="PTHR45766">
    <property type="entry name" value="DNA ANNEALING HELICASE AND ENDONUCLEASE ZRANB3 FAMILY MEMBER"/>
    <property type="match status" value="1"/>
</dbReference>
<dbReference type="InterPro" id="IPR038718">
    <property type="entry name" value="SNF2-like_sf"/>
</dbReference>
<comment type="similarity">
    <text evidence="9">Belongs to the SNF2/RAD54 helicase family. RapA subfamily.</text>
</comment>
<evidence type="ECO:0000313" key="13">
    <source>
        <dbReference type="Proteomes" id="UP000250079"/>
    </source>
</evidence>
<dbReference type="Pfam" id="PF00271">
    <property type="entry name" value="Helicase_C"/>
    <property type="match status" value="1"/>
</dbReference>
<dbReference type="InterPro" id="IPR049730">
    <property type="entry name" value="SNF2/RAD54-like_C"/>
</dbReference>
<name>A0A2Z2NYK7_9GAMM</name>
<keyword evidence="1 9" id="KW-0547">Nucleotide-binding</keyword>
<keyword evidence="8 9" id="KW-0804">Transcription</keyword>
<dbReference type="InterPro" id="IPR014001">
    <property type="entry name" value="Helicase_ATP-bd"/>
</dbReference>
<comment type="subunit">
    <text evidence="9">Interacts with the RNAP. Has a higher affinity for the core RNAP than for the holoenzyme. Its ATPase activity is stimulated by binding to RNAP.</text>
</comment>
<dbReference type="PROSITE" id="PS51192">
    <property type="entry name" value="HELICASE_ATP_BIND_1"/>
    <property type="match status" value="1"/>
</dbReference>
<dbReference type="SUPFAM" id="SSF52540">
    <property type="entry name" value="P-loop containing nucleoside triphosphate hydrolases"/>
    <property type="match status" value="2"/>
</dbReference>
<dbReference type="AlphaFoldDB" id="A0A2Z2NYK7"/>
<comment type="function">
    <text evidence="9">Transcription regulator that activates transcription by stimulating RNA polymerase (RNAP) recycling in case of stress conditions such as supercoiled DNA or high salt concentrations. Probably acts by releasing the RNAP, when it is trapped or immobilized on tightly supercoiled DNA. Does not activate transcription on linear DNA. Probably not involved in DNA repair.</text>
</comment>
<dbReference type="GO" id="GO:0004386">
    <property type="term" value="F:helicase activity"/>
    <property type="evidence" value="ECO:0007669"/>
    <property type="project" value="UniProtKB-UniRule"/>
</dbReference>
<dbReference type="Pfam" id="PF12137">
    <property type="entry name" value="RapA_C"/>
    <property type="match status" value="1"/>
</dbReference>
<dbReference type="PANTHER" id="PTHR45766:SF6">
    <property type="entry name" value="SWI_SNF-RELATED MATRIX-ASSOCIATED ACTIN-DEPENDENT REGULATOR OF CHROMATIN SUBFAMILY A-LIKE PROTEIN 1"/>
    <property type="match status" value="1"/>
</dbReference>
<evidence type="ECO:0000256" key="5">
    <source>
        <dbReference type="ARBA" id="ARBA00023015"/>
    </source>
</evidence>
<dbReference type="InterPro" id="IPR023949">
    <property type="entry name" value="Helicase_RapA"/>
</dbReference>
<feature type="domain" description="Helicase ATP-binding" evidence="10">
    <location>
        <begin position="165"/>
        <end position="337"/>
    </location>
</feature>
<dbReference type="Gene3D" id="2.30.30.930">
    <property type="match status" value="1"/>
</dbReference>
<dbReference type="Proteomes" id="UP000250079">
    <property type="component" value="Chromosome"/>
</dbReference>
<dbReference type="GO" id="GO:0003677">
    <property type="term" value="F:DNA binding"/>
    <property type="evidence" value="ECO:0007669"/>
    <property type="project" value="UniProtKB-KW"/>
</dbReference>
<keyword evidence="6 9" id="KW-0238">DNA-binding</keyword>
<proteinExistence type="inferred from homology"/>
<dbReference type="Pfam" id="PF00176">
    <property type="entry name" value="SNF2-rel_dom"/>
    <property type="match status" value="1"/>
</dbReference>
<dbReference type="Gene3D" id="3.40.50.10810">
    <property type="entry name" value="Tandem AAA-ATPase domain"/>
    <property type="match status" value="1"/>
</dbReference>
<keyword evidence="2 9" id="KW-0378">Hydrolase</keyword>
<organism evidence="12 13">
    <name type="scientific">Granulosicoccus antarcticus IMCC3135</name>
    <dbReference type="NCBI Taxonomy" id="1192854"/>
    <lineage>
        <taxon>Bacteria</taxon>
        <taxon>Pseudomonadati</taxon>
        <taxon>Pseudomonadota</taxon>
        <taxon>Gammaproteobacteria</taxon>
        <taxon>Chromatiales</taxon>
        <taxon>Granulosicoccaceae</taxon>
        <taxon>Granulosicoccus</taxon>
    </lineage>
</organism>
<evidence type="ECO:0000256" key="9">
    <source>
        <dbReference type="HAMAP-Rule" id="MF_01821"/>
    </source>
</evidence>
<dbReference type="PROSITE" id="PS51194">
    <property type="entry name" value="HELICASE_CTER"/>
    <property type="match status" value="1"/>
</dbReference>
<dbReference type="InterPro" id="IPR022737">
    <property type="entry name" value="RapA_C"/>
</dbReference>
<dbReference type="Gene3D" id="6.10.140.2230">
    <property type="match status" value="1"/>
</dbReference>
<dbReference type="EMBL" id="CP018632">
    <property type="protein sequence ID" value="ASJ75525.1"/>
    <property type="molecule type" value="Genomic_DNA"/>
</dbReference>
<dbReference type="HAMAP" id="MF_01821">
    <property type="entry name" value="Helicase_RapA"/>
    <property type="match status" value="1"/>
</dbReference>
<keyword evidence="5 9" id="KW-0805">Transcription regulation</keyword>
<dbReference type="Gene3D" id="6.10.140.1500">
    <property type="match status" value="1"/>
</dbReference>
<reference evidence="12 13" key="1">
    <citation type="submission" date="2016-12" db="EMBL/GenBank/DDBJ databases">
        <authorList>
            <person name="Song W.-J."/>
            <person name="Kurnit D.M."/>
        </authorList>
    </citation>
    <scope>NUCLEOTIDE SEQUENCE [LARGE SCALE GENOMIC DNA]</scope>
    <source>
        <strain evidence="12 13">IMCC3135</strain>
    </source>
</reference>
<keyword evidence="7 9" id="KW-0010">Activator</keyword>
<feature type="binding site" evidence="9">
    <location>
        <begin position="178"/>
        <end position="185"/>
    </location>
    <ligand>
        <name>ATP</name>
        <dbReference type="ChEBI" id="CHEBI:30616"/>
    </ligand>
</feature>
<evidence type="ECO:0000256" key="6">
    <source>
        <dbReference type="ARBA" id="ARBA00023125"/>
    </source>
</evidence>
<dbReference type="EC" id="3.6.4.-" evidence="9"/>
<evidence type="ECO:0000256" key="7">
    <source>
        <dbReference type="ARBA" id="ARBA00023159"/>
    </source>
</evidence>
<dbReference type="GO" id="GO:0005524">
    <property type="term" value="F:ATP binding"/>
    <property type="evidence" value="ECO:0007669"/>
    <property type="project" value="UniProtKB-UniRule"/>
</dbReference>
<dbReference type="NCBIfam" id="NF003426">
    <property type="entry name" value="PRK04914.1"/>
    <property type="match status" value="1"/>
</dbReference>
<dbReference type="OrthoDB" id="9772064at2"/>
<dbReference type="Pfam" id="PF18337">
    <property type="entry name" value="Tudor_RapA"/>
    <property type="match status" value="1"/>
</dbReference>
<dbReference type="Gene3D" id="2.30.30.140">
    <property type="match status" value="1"/>
</dbReference>
<dbReference type="InterPro" id="IPR000330">
    <property type="entry name" value="SNF2_N"/>
</dbReference>
<dbReference type="GO" id="GO:0006355">
    <property type="term" value="P:regulation of DNA-templated transcription"/>
    <property type="evidence" value="ECO:0007669"/>
    <property type="project" value="UniProtKB-UniRule"/>
</dbReference>
<evidence type="ECO:0000259" key="11">
    <source>
        <dbReference type="PROSITE" id="PS51194"/>
    </source>
</evidence>
<dbReference type="InterPro" id="IPR027417">
    <property type="entry name" value="P-loop_NTPase"/>
</dbReference>
<dbReference type="Gene3D" id="3.30.360.80">
    <property type="match status" value="1"/>
</dbReference>
<gene>
    <name evidence="12" type="primary">rapA_3</name>
    <name evidence="9" type="synonym">rapA</name>
    <name evidence="12" type="ORF">IMCC3135_27355</name>
</gene>
<evidence type="ECO:0000256" key="1">
    <source>
        <dbReference type="ARBA" id="ARBA00022741"/>
    </source>
</evidence>
<keyword evidence="3 9" id="KW-0347">Helicase</keyword>
<dbReference type="KEGG" id="gai:IMCC3135_27355"/>
<keyword evidence="13" id="KW-1185">Reference proteome</keyword>
<evidence type="ECO:0000313" key="12">
    <source>
        <dbReference type="EMBL" id="ASJ75525.1"/>
    </source>
</evidence>
<dbReference type="InterPro" id="IPR040766">
    <property type="entry name" value="Tudor_2_RapA"/>
</dbReference>
<dbReference type="InterPro" id="IPR001650">
    <property type="entry name" value="Helicase_C-like"/>
</dbReference>
<sequence>MSNDFSAGQRWISDTESDLGLGTILEVEHRQITVVFLATGETRIYAKESAPLTRVAFQAGDIISSHEGWQLRVEKTDDIDGLRIYSGTREDTGEKTILNEASLDNFLQFRSPKDRLFAGLIDGQRWFALRRSVFECRHQYAQSPVRGLTGARVSVLPHQIYIAVEALKRHHPRLLLADEVGLGKTIEAGMIVHGSLANNQVSRVLIVVPSALLHQWLVEMLRKFNLNFRIMDAERFDELRDTAPDGNPFLAEQLVLCSLDTLLENEEIGDAVAGAGWDMLVADEAHHLSWEPEEPSDAYTLIEELAMETPAVLLLTATPEQLGQAGHFARLRLLDPERFGSLEQYLAEESSFGWVASVADKLAADEPLDEEQIVSLQTLLGEEFTDNELKTLSSTTTMALSDLGQRLIGKLVDRHGTGRLMFRNTRRAITGFPERELHTYTLDDDSLDSKAVWILEFLLEQYPEKVLVICSSRDTVQELAEHLRVAGVQSAQFHEDMSIVERDRAAAWFSDPEEDCRLMLCSEIGSEGRNFQFLHHLVMLELPQSPDLLEQRIGRLDRIGQTETIKIHVPAAPGTQDSLLLSWYHEGLNAFERICRSGSAVRARIADQLEPLLAKAEAGDNIPEKAIATLIQESRQLTEQLDAELESGRDRLLELNSNRPELIQEHLDELARLDRNYALQDFMEAVFDRFGVDMAEQRDHWIIHPSDHMQVDHFPLLPASGMTLTFDRATALTREDFTYLTWDHPMVTAAMDLILDEGFGQADCQVIKTDALPANLSFVEASYVLQCTADARLNMERYLPAQVQTWSVGIDGKDYSEQVAALELDSLKQRYDRNALRKVVLKNRDSLEKLIDRSAALAEEALPELVAIARAKIDEELSEARERLLSLSRVNPSVKEEEVRAVDERHQALIDALDGTHARPVSARVMFNT</sequence>
<accession>A0A2Z2NYK7</accession>
<dbReference type="Gene3D" id="3.40.50.300">
    <property type="entry name" value="P-loop containing nucleotide triphosphate hydrolases"/>
    <property type="match status" value="1"/>
</dbReference>
<dbReference type="CDD" id="cd18793">
    <property type="entry name" value="SF2_C_SNF"/>
    <property type="match status" value="1"/>
</dbReference>
<dbReference type="GO" id="GO:0016817">
    <property type="term" value="F:hydrolase activity, acting on acid anhydrides"/>
    <property type="evidence" value="ECO:0007669"/>
    <property type="project" value="InterPro"/>
</dbReference>
<evidence type="ECO:0000256" key="4">
    <source>
        <dbReference type="ARBA" id="ARBA00022840"/>
    </source>
</evidence>
<dbReference type="SMART" id="SM00490">
    <property type="entry name" value="HELICc"/>
    <property type="match status" value="1"/>
</dbReference>
<dbReference type="CDD" id="cd18011">
    <property type="entry name" value="DEXDc_RapA"/>
    <property type="match status" value="1"/>
</dbReference>
<dbReference type="RefSeq" id="WP_088920434.1">
    <property type="nucleotide sequence ID" value="NZ_CP018632.1"/>
</dbReference>
<feature type="domain" description="Helicase C-terminal" evidence="11">
    <location>
        <begin position="450"/>
        <end position="617"/>
    </location>
</feature>